<accession>A0A502F9G3</accession>
<gene>
    <name evidence="1" type="ORF">EAH89_25245</name>
</gene>
<name>A0A502F9G3_9PROT</name>
<dbReference type="AlphaFoldDB" id="A0A502F9G3"/>
<dbReference type="OrthoDB" id="7288629at2"/>
<evidence type="ECO:0000313" key="2">
    <source>
        <dbReference type="Proteomes" id="UP000317078"/>
    </source>
</evidence>
<comment type="caution">
    <text evidence="1">The sequence shown here is derived from an EMBL/GenBank/DDBJ whole genome shotgun (WGS) entry which is preliminary data.</text>
</comment>
<sequence length="89" mass="9234">MPTSKSPIAPPLAGDVHPGRRFSLCGEALAPALIAMQAQAVEAGWHPREVAVAVMTWAVTQATAIDGAEAVSEALMLSLDVARLQESKA</sequence>
<reference evidence="1 2" key="1">
    <citation type="journal article" date="2019" name="Environ. Microbiol.">
        <title>Species interactions and distinct microbial communities in high Arctic permafrost affected cryosols are associated with the CH4 and CO2 gas fluxes.</title>
        <authorList>
            <person name="Altshuler I."/>
            <person name="Hamel J."/>
            <person name="Turney S."/>
            <person name="Magnuson E."/>
            <person name="Levesque R."/>
            <person name="Greer C."/>
            <person name="Whyte L.G."/>
        </authorList>
    </citation>
    <scope>NUCLEOTIDE SEQUENCE [LARGE SCALE GENOMIC DNA]</scope>
    <source>
        <strain evidence="1 2">S9.3B</strain>
    </source>
</reference>
<evidence type="ECO:0000313" key="1">
    <source>
        <dbReference type="EMBL" id="TPG46036.1"/>
    </source>
</evidence>
<protein>
    <submittedName>
        <fullName evidence="1">Uncharacterized protein</fullName>
    </submittedName>
</protein>
<dbReference type="EMBL" id="RCZP01000042">
    <property type="protein sequence ID" value="TPG46036.1"/>
    <property type="molecule type" value="Genomic_DNA"/>
</dbReference>
<dbReference type="Proteomes" id="UP000317078">
    <property type="component" value="Unassembled WGS sequence"/>
</dbReference>
<dbReference type="RefSeq" id="WP_140886494.1">
    <property type="nucleotide sequence ID" value="NZ_RCZP01000042.1"/>
</dbReference>
<organism evidence="1 2">
    <name type="scientific">Muricoccus nepalensis</name>
    <dbReference type="NCBI Taxonomy" id="1854500"/>
    <lineage>
        <taxon>Bacteria</taxon>
        <taxon>Pseudomonadati</taxon>
        <taxon>Pseudomonadota</taxon>
        <taxon>Alphaproteobacteria</taxon>
        <taxon>Acetobacterales</taxon>
        <taxon>Roseomonadaceae</taxon>
        <taxon>Muricoccus</taxon>
    </lineage>
</organism>
<proteinExistence type="predicted"/>
<keyword evidence="2" id="KW-1185">Reference proteome</keyword>